<dbReference type="AlphaFoldDB" id="A0A8J4A160"/>
<organism evidence="3 4">
    <name type="scientific">Virgisporangium ochraceum</name>
    <dbReference type="NCBI Taxonomy" id="65505"/>
    <lineage>
        <taxon>Bacteria</taxon>
        <taxon>Bacillati</taxon>
        <taxon>Actinomycetota</taxon>
        <taxon>Actinomycetes</taxon>
        <taxon>Micromonosporales</taxon>
        <taxon>Micromonosporaceae</taxon>
        <taxon>Virgisporangium</taxon>
    </lineage>
</organism>
<dbReference type="RefSeq" id="WP_203933122.1">
    <property type="nucleotide sequence ID" value="NZ_BOPH01000113.1"/>
</dbReference>
<dbReference type="Pfam" id="PF05949">
    <property type="entry name" value="DUF881"/>
    <property type="match status" value="1"/>
</dbReference>
<dbReference type="Proteomes" id="UP000635606">
    <property type="component" value="Unassembled WGS sequence"/>
</dbReference>
<dbReference type="Gene3D" id="3.30.70.1880">
    <property type="entry name" value="Protein of unknown function DUF881"/>
    <property type="match status" value="1"/>
</dbReference>
<proteinExistence type="inferred from homology"/>
<dbReference type="PANTHER" id="PTHR37313">
    <property type="entry name" value="UPF0749 PROTEIN RV1825"/>
    <property type="match status" value="1"/>
</dbReference>
<comment type="similarity">
    <text evidence="1">Belongs to the UPF0749 family.</text>
</comment>
<comment type="caution">
    <text evidence="3">The sequence shown here is derived from an EMBL/GenBank/DDBJ whole genome shotgun (WGS) entry which is preliminary data.</text>
</comment>
<accession>A0A8J4A160</accession>
<reference evidence="3" key="1">
    <citation type="submission" date="2021-01" db="EMBL/GenBank/DDBJ databases">
        <title>Whole genome shotgun sequence of Virgisporangium ochraceum NBRC 16418.</title>
        <authorList>
            <person name="Komaki H."/>
            <person name="Tamura T."/>
        </authorList>
    </citation>
    <scope>NUCLEOTIDE SEQUENCE</scope>
    <source>
        <strain evidence="3">NBRC 16418</strain>
    </source>
</reference>
<evidence type="ECO:0000256" key="2">
    <source>
        <dbReference type="SAM" id="MobiDB-lite"/>
    </source>
</evidence>
<sequence>MSRPHREASDLLADLFRTPLDSGYVDAARRREERGPRPPWQRRGGKAARAVALAMLGFLLAVAYDQVVADKAGTNQTQADLAKEVADRRAEADQLARDAEALRGEVSQRRQDALAADPELLRLQDLEARTGLGRVAGDGVVVTVSDAPAAVDPVTGDVDPENPGRVIDRDLQDLANALWESGAEAVAINGQRLTAITTIRAAGGAILVDFKPVTRPYQLSAIGPDGIEKRMADSATGKRFKRFAETYRMQFDIEARDRLTLPAGDDPGLQYARPPGTPPSVAPSVSGSPR</sequence>
<feature type="region of interest" description="Disordered" evidence="2">
    <location>
        <begin position="258"/>
        <end position="290"/>
    </location>
</feature>
<keyword evidence="4" id="KW-1185">Reference proteome</keyword>
<dbReference type="InterPro" id="IPR010273">
    <property type="entry name" value="DUF881"/>
</dbReference>
<protein>
    <submittedName>
        <fullName evidence="3">UPF0749 protein</fullName>
    </submittedName>
</protein>
<evidence type="ECO:0000256" key="1">
    <source>
        <dbReference type="ARBA" id="ARBA00009108"/>
    </source>
</evidence>
<gene>
    <name evidence="3" type="ORF">Voc01_082080</name>
</gene>
<name>A0A8J4A160_9ACTN</name>
<evidence type="ECO:0000313" key="3">
    <source>
        <dbReference type="EMBL" id="GIJ73291.1"/>
    </source>
</evidence>
<dbReference type="GO" id="GO:0005886">
    <property type="term" value="C:plasma membrane"/>
    <property type="evidence" value="ECO:0007669"/>
    <property type="project" value="TreeGrafter"/>
</dbReference>
<dbReference type="EMBL" id="BOPH01000113">
    <property type="protein sequence ID" value="GIJ73291.1"/>
    <property type="molecule type" value="Genomic_DNA"/>
</dbReference>
<evidence type="ECO:0000313" key="4">
    <source>
        <dbReference type="Proteomes" id="UP000635606"/>
    </source>
</evidence>
<dbReference type="PANTHER" id="PTHR37313:SF1">
    <property type="entry name" value="UPF0749 PROTEIN RV1823"/>
    <property type="match status" value="1"/>
</dbReference>